<protein>
    <submittedName>
        <fullName evidence="2">DNA ligase</fullName>
    </submittedName>
</protein>
<accession>A0A3R9YFL2</accession>
<evidence type="ECO:0000259" key="1">
    <source>
        <dbReference type="Pfam" id="PF09414"/>
    </source>
</evidence>
<dbReference type="RefSeq" id="WP_126699954.1">
    <property type="nucleotide sequence ID" value="NZ_RWKW01000035.1"/>
</dbReference>
<comment type="caution">
    <text evidence="2">The sequence shown here is derived from an EMBL/GenBank/DDBJ whole genome shotgun (WGS) entry which is preliminary data.</text>
</comment>
<dbReference type="InterPro" id="IPR052732">
    <property type="entry name" value="Cell-binding_unc_protein"/>
</dbReference>
<dbReference type="PANTHER" id="PTHR43883:SF1">
    <property type="entry name" value="GLUCONOKINASE"/>
    <property type="match status" value="1"/>
</dbReference>
<dbReference type="PANTHER" id="PTHR43883">
    <property type="entry name" value="SLR0207 PROTEIN"/>
    <property type="match status" value="1"/>
</dbReference>
<feature type="domain" description="RNA ligase" evidence="1">
    <location>
        <begin position="40"/>
        <end position="202"/>
    </location>
</feature>
<reference evidence="2 3" key="1">
    <citation type="submission" date="2018-12" db="EMBL/GenBank/DDBJ databases">
        <title>Mesorhizobium carbonis sp. nov., isolated from coal mine water.</title>
        <authorList>
            <person name="Xin W."/>
            <person name="Xu Z."/>
            <person name="Xiang F."/>
            <person name="Zhang J."/>
            <person name="Xi L."/>
            <person name="Liu J."/>
        </authorList>
    </citation>
    <scope>NUCLEOTIDE SEQUENCE [LARGE SCALE GENOMIC DNA]</scope>
    <source>
        <strain evidence="2 3">B2.3</strain>
    </source>
</reference>
<keyword evidence="3" id="KW-1185">Reference proteome</keyword>
<dbReference type="SUPFAM" id="SSF56091">
    <property type="entry name" value="DNA ligase/mRNA capping enzyme, catalytic domain"/>
    <property type="match status" value="1"/>
</dbReference>
<dbReference type="Proteomes" id="UP000278398">
    <property type="component" value="Unassembled WGS sequence"/>
</dbReference>
<dbReference type="Pfam" id="PF09414">
    <property type="entry name" value="RNA_ligase"/>
    <property type="match status" value="1"/>
</dbReference>
<dbReference type="EMBL" id="RWKW01000035">
    <property type="protein sequence ID" value="RST86483.1"/>
    <property type="molecule type" value="Genomic_DNA"/>
</dbReference>
<keyword evidence="2" id="KW-0436">Ligase</keyword>
<dbReference type="GO" id="GO:0016874">
    <property type="term" value="F:ligase activity"/>
    <property type="evidence" value="ECO:0007669"/>
    <property type="project" value="UniProtKB-KW"/>
</dbReference>
<proteinExistence type="predicted"/>
<gene>
    <name evidence="2" type="ORF">EJC49_10910</name>
</gene>
<sequence length="236" mass="27204">MTDFFRFPHTPHLAWLGKDKPRGDKVLLPHEIQDFLDSVVIVEEKVDGANLGISRADDFEILLQNRGSYISMPYRGQFARLNSWLGERRESLEKVLEPKLILFGEWCAATHSLFYDRLPDWFLLFDVYCREKKEFLTTIDRNTLAQKGGLSTVPEIARGHFALHQLTDLLLNVRSQFRDGAIEGLVIRTEDETGCIARAKLVRPDFSQAIQEHWSSRPLSWNRVALRQPAGRVVRS</sequence>
<dbReference type="InterPro" id="IPR021122">
    <property type="entry name" value="RNA_ligase_dom_REL/Rnl2"/>
</dbReference>
<name>A0A3R9YFL2_9HYPH</name>
<evidence type="ECO:0000313" key="3">
    <source>
        <dbReference type="Proteomes" id="UP000278398"/>
    </source>
</evidence>
<dbReference type="OrthoDB" id="255834at2"/>
<evidence type="ECO:0000313" key="2">
    <source>
        <dbReference type="EMBL" id="RST86483.1"/>
    </source>
</evidence>
<dbReference type="Gene3D" id="3.30.470.30">
    <property type="entry name" value="DNA ligase/mRNA capping enzyme"/>
    <property type="match status" value="1"/>
</dbReference>
<organism evidence="2 3">
    <name type="scientific">Aquibium carbonis</name>
    <dbReference type="NCBI Taxonomy" id="2495581"/>
    <lineage>
        <taxon>Bacteria</taxon>
        <taxon>Pseudomonadati</taxon>
        <taxon>Pseudomonadota</taxon>
        <taxon>Alphaproteobacteria</taxon>
        <taxon>Hyphomicrobiales</taxon>
        <taxon>Phyllobacteriaceae</taxon>
        <taxon>Aquibium</taxon>
    </lineage>
</organism>
<dbReference type="AlphaFoldDB" id="A0A3R9YFL2"/>